<dbReference type="Pfam" id="PF01020">
    <property type="entry name" value="Ribosomal_L40e"/>
    <property type="match status" value="1"/>
</dbReference>
<dbReference type="VEuPathDB" id="MicrosporidiaDB:NAPIS_ORF00873"/>
<dbReference type="HOGENOM" id="CLU_010412_3_4_1"/>
<dbReference type="Gene3D" id="3.10.20.90">
    <property type="entry name" value="Phosphatidylinositol 3-kinase Catalytic Subunit, Chain A, domain 1"/>
    <property type="match status" value="1"/>
</dbReference>
<keyword evidence="3" id="KW-0687">Ribonucleoprotein</keyword>
<evidence type="ECO:0000313" key="5">
    <source>
        <dbReference type="EMBL" id="EQB61551.1"/>
    </source>
</evidence>
<dbReference type="InterPro" id="IPR001975">
    <property type="entry name" value="Ribosomal_eL40_dom"/>
</dbReference>
<dbReference type="SMART" id="SM01377">
    <property type="entry name" value="Ribosomal_L40e"/>
    <property type="match status" value="1"/>
</dbReference>
<feature type="domain" description="Large ribosomal subunit protein eL40" evidence="4">
    <location>
        <begin position="68"/>
        <end position="117"/>
    </location>
</feature>
<dbReference type="InterPro" id="IPR029071">
    <property type="entry name" value="Ubiquitin-like_domsf"/>
</dbReference>
<dbReference type="SUPFAM" id="SSF54236">
    <property type="entry name" value="Ubiquitin-like"/>
    <property type="match status" value="1"/>
</dbReference>
<evidence type="ECO:0000256" key="1">
    <source>
        <dbReference type="ARBA" id="ARBA00022499"/>
    </source>
</evidence>
<sequence>MQLICNKKIYSVDENTTISQFKNMICEEDCVLTYNAKILEDNSIIKCHNFKNMSEIVLTVRCLGGGNALAENDRELANQRNKRLICRRCNVRNSVNATNCRKKGCGSKDLRPKKPLKVVKK</sequence>
<evidence type="ECO:0000313" key="6">
    <source>
        <dbReference type="Proteomes" id="UP000053780"/>
    </source>
</evidence>
<dbReference type="InterPro" id="IPR011332">
    <property type="entry name" value="Ribosomal_zn-bd"/>
</dbReference>
<dbReference type="SUPFAM" id="SSF57829">
    <property type="entry name" value="Zn-binding ribosomal proteins"/>
    <property type="match status" value="1"/>
</dbReference>
<dbReference type="InterPro" id="IPR038587">
    <property type="entry name" value="Ribosomal_eL40_sf"/>
</dbReference>
<evidence type="ECO:0000259" key="4">
    <source>
        <dbReference type="SMART" id="SM01377"/>
    </source>
</evidence>
<dbReference type="EMBL" id="KE647125">
    <property type="protein sequence ID" value="EQB61551.1"/>
    <property type="molecule type" value="Genomic_DNA"/>
</dbReference>
<keyword evidence="2 5" id="KW-0689">Ribosomal protein</keyword>
<dbReference type="AlphaFoldDB" id="T0MEM5"/>
<keyword evidence="6" id="KW-1185">Reference proteome</keyword>
<dbReference type="OrthoDB" id="5366541at2759"/>
<gene>
    <name evidence="5" type="ORF">NAPIS_ORF00873</name>
</gene>
<dbReference type="GO" id="GO:0005840">
    <property type="term" value="C:ribosome"/>
    <property type="evidence" value="ECO:0007669"/>
    <property type="project" value="UniProtKB-KW"/>
</dbReference>
<dbReference type="GO" id="GO:0003735">
    <property type="term" value="F:structural constituent of ribosome"/>
    <property type="evidence" value="ECO:0007669"/>
    <property type="project" value="InterPro"/>
</dbReference>
<organism evidence="5 6">
    <name type="scientific">Vairimorpha apis BRL 01</name>
    <dbReference type="NCBI Taxonomy" id="1037528"/>
    <lineage>
        <taxon>Eukaryota</taxon>
        <taxon>Fungi</taxon>
        <taxon>Fungi incertae sedis</taxon>
        <taxon>Microsporidia</taxon>
        <taxon>Nosematidae</taxon>
        <taxon>Vairimorpha</taxon>
    </lineage>
</organism>
<evidence type="ECO:0000256" key="3">
    <source>
        <dbReference type="ARBA" id="ARBA00023274"/>
    </source>
</evidence>
<dbReference type="Proteomes" id="UP000053780">
    <property type="component" value="Unassembled WGS sequence"/>
</dbReference>
<name>T0MEM5_9MICR</name>
<reference evidence="5 6" key="1">
    <citation type="journal article" date="2013" name="BMC Genomics">
        <title>Genome sequencing and comparative genomics of honey bee microsporidia, Nosema apis reveal novel insights into host-parasite interactions.</title>
        <authorList>
            <person name="Chen Yp."/>
            <person name="Pettis J.S."/>
            <person name="Zhao Y."/>
            <person name="Liu X."/>
            <person name="Tallon L.J."/>
            <person name="Sadzewicz L.D."/>
            <person name="Li R."/>
            <person name="Zheng H."/>
            <person name="Huang S."/>
            <person name="Zhang X."/>
            <person name="Hamilton M.C."/>
            <person name="Pernal S.F."/>
            <person name="Melathopoulos A.P."/>
            <person name="Yan X."/>
            <person name="Evans J.D."/>
        </authorList>
    </citation>
    <scope>NUCLEOTIDE SEQUENCE [LARGE SCALE GENOMIC DNA]</scope>
    <source>
        <strain evidence="5 6">BRL 01</strain>
    </source>
</reference>
<dbReference type="GO" id="GO:0006412">
    <property type="term" value="P:translation"/>
    <property type="evidence" value="ECO:0007669"/>
    <property type="project" value="InterPro"/>
</dbReference>
<keyword evidence="1" id="KW-1017">Isopeptide bond</keyword>
<dbReference type="GO" id="GO:1990904">
    <property type="term" value="C:ribonucleoprotein complex"/>
    <property type="evidence" value="ECO:0007669"/>
    <property type="project" value="UniProtKB-KW"/>
</dbReference>
<accession>T0MEM5</accession>
<protein>
    <submittedName>
        <fullName evidence="5">Ubiquitin l40 ribosomal protein fusion</fullName>
    </submittedName>
</protein>
<dbReference type="Gene3D" id="4.10.1060.50">
    <property type="match status" value="1"/>
</dbReference>
<evidence type="ECO:0000256" key="2">
    <source>
        <dbReference type="ARBA" id="ARBA00022980"/>
    </source>
</evidence>
<proteinExistence type="predicted"/>